<dbReference type="EMBL" id="JBJVNE010000012">
    <property type="protein sequence ID" value="MFM9649323.1"/>
    <property type="molecule type" value="Genomic_DNA"/>
</dbReference>
<evidence type="ECO:0000313" key="3">
    <source>
        <dbReference type="EMBL" id="MFM9649323.1"/>
    </source>
</evidence>
<proteinExistence type="predicted"/>
<evidence type="ECO:0000313" key="4">
    <source>
        <dbReference type="Proteomes" id="UP001631993"/>
    </source>
</evidence>
<feature type="transmembrane region" description="Helical" evidence="2">
    <location>
        <begin position="81"/>
        <end position="101"/>
    </location>
</feature>
<evidence type="ECO:0000256" key="1">
    <source>
        <dbReference type="SAM" id="MobiDB-lite"/>
    </source>
</evidence>
<evidence type="ECO:0008006" key="5">
    <source>
        <dbReference type="Google" id="ProtNLM"/>
    </source>
</evidence>
<keyword evidence="2" id="KW-0812">Transmembrane</keyword>
<keyword evidence="2" id="KW-1133">Transmembrane helix</keyword>
<name>A0ABW9ILF9_STRGJ</name>
<feature type="transmembrane region" description="Helical" evidence="2">
    <location>
        <begin position="6"/>
        <end position="28"/>
    </location>
</feature>
<sequence>MSKWVLDLGLAVLLSGLEVAALVAFWFVEGMKKWAAKGGPVPGETKRLFLALGAGSTSSALISYCFSWADLPVACASQAVVAALLTLLLTLVAGAECGTRIRRYRLRRRLRRERRRWHKSQREGSGHATAPVHRCRR</sequence>
<evidence type="ECO:0000256" key="2">
    <source>
        <dbReference type="SAM" id="Phobius"/>
    </source>
</evidence>
<comment type="caution">
    <text evidence="3">The sequence shown here is derived from an EMBL/GenBank/DDBJ whole genome shotgun (WGS) entry which is preliminary data.</text>
</comment>
<keyword evidence="4" id="KW-1185">Reference proteome</keyword>
<feature type="region of interest" description="Disordered" evidence="1">
    <location>
        <begin position="117"/>
        <end position="137"/>
    </location>
</feature>
<protein>
    <recommendedName>
        <fullName evidence="5">DUF1622 domain-containing protein</fullName>
    </recommendedName>
</protein>
<feature type="transmembrane region" description="Helical" evidence="2">
    <location>
        <begin position="48"/>
        <end position="69"/>
    </location>
</feature>
<dbReference type="Proteomes" id="UP001631993">
    <property type="component" value="Unassembled WGS sequence"/>
</dbReference>
<gene>
    <name evidence="3" type="ORF">ACKI1S_24635</name>
</gene>
<organism evidence="3 4">
    <name type="scientific">Streptomyces galilaeus</name>
    <dbReference type="NCBI Taxonomy" id="33899"/>
    <lineage>
        <taxon>Bacteria</taxon>
        <taxon>Bacillati</taxon>
        <taxon>Actinomycetota</taxon>
        <taxon>Actinomycetes</taxon>
        <taxon>Kitasatosporales</taxon>
        <taxon>Streptomycetaceae</taxon>
        <taxon>Streptomyces</taxon>
    </lineage>
</organism>
<keyword evidence="2" id="KW-0472">Membrane</keyword>
<accession>A0ABW9ILF9</accession>
<reference evidence="3 4" key="1">
    <citation type="submission" date="2024-12" db="EMBL/GenBank/DDBJ databases">
        <title>Forecasting of Potato common scab and diversities of Pathogenic streptomyces spp. in china.</title>
        <authorList>
            <person name="Handique U."/>
            <person name="Wu J."/>
        </authorList>
    </citation>
    <scope>NUCLEOTIDE SEQUENCE [LARGE SCALE GENOMIC DNA]</scope>
    <source>
        <strain evidence="3 4">ZRIMU1585</strain>
    </source>
</reference>
<dbReference type="RefSeq" id="WP_369276913.1">
    <property type="nucleotide sequence ID" value="NZ_JBJVMW010000017.1"/>
</dbReference>